<organism evidence="2 3">
    <name type="scientific">Companilactobacillus heilongjiangensis</name>
    <dbReference type="NCBI Taxonomy" id="1074467"/>
    <lineage>
        <taxon>Bacteria</taxon>
        <taxon>Bacillati</taxon>
        <taxon>Bacillota</taxon>
        <taxon>Bacilli</taxon>
        <taxon>Lactobacillales</taxon>
        <taxon>Lactobacillaceae</taxon>
        <taxon>Companilactobacillus</taxon>
    </lineage>
</organism>
<proteinExistence type="predicted"/>
<feature type="transmembrane region" description="Helical" evidence="1">
    <location>
        <begin position="155"/>
        <end position="174"/>
    </location>
</feature>
<feature type="transmembrane region" description="Helical" evidence="1">
    <location>
        <begin position="205"/>
        <end position="223"/>
    </location>
</feature>
<accession>A0A0K2LA74</accession>
<dbReference type="OrthoDB" id="2168834at2"/>
<dbReference type="Proteomes" id="UP000061546">
    <property type="component" value="Chromosome"/>
</dbReference>
<feature type="transmembrane region" description="Helical" evidence="1">
    <location>
        <begin position="18"/>
        <end position="35"/>
    </location>
</feature>
<dbReference type="EMBL" id="CP012559">
    <property type="protein sequence ID" value="ALB28165.1"/>
    <property type="molecule type" value="Genomic_DNA"/>
</dbReference>
<keyword evidence="1" id="KW-1133">Transmembrane helix</keyword>
<evidence type="ECO:0000313" key="3">
    <source>
        <dbReference type="Proteomes" id="UP000061546"/>
    </source>
</evidence>
<name>A0A0K2LA74_9LACO</name>
<dbReference type="KEGG" id="lhi:JP39_01525"/>
<evidence type="ECO:0000256" key="1">
    <source>
        <dbReference type="SAM" id="Phobius"/>
    </source>
</evidence>
<feature type="transmembrane region" description="Helical" evidence="1">
    <location>
        <begin position="47"/>
        <end position="69"/>
    </location>
</feature>
<sequence>MKVQFSSLSYLQNWKTRFVYFILIPMINLCLLVLINAQYTNTFNWSVAIATTTLSGGSLAMSSISQLFVMDRTLKIDRELVVNRPFSVRYWGDKVLTSALAGLVLIITNLIILGLLQAPINLLFRSIAMAPLIIISGIIVGFLAAIAAWKMNNPYFYMNLIGALTTIVAGTLVLVEKYPQWLRIVSYFFPFSQTIRYVVTGHGLIYWDLIVDMIWLICGVICYRVQIKKILKAPEQIF</sequence>
<dbReference type="RefSeq" id="WP_041499843.1">
    <property type="nucleotide sequence ID" value="NZ_BJDV01000014.1"/>
</dbReference>
<feature type="transmembrane region" description="Helical" evidence="1">
    <location>
        <begin position="128"/>
        <end position="149"/>
    </location>
</feature>
<dbReference type="STRING" id="1074467.JP39_01525"/>
<feature type="transmembrane region" description="Helical" evidence="1">
    <location>
        <begin position="95"/>
        <end position="116"/>
    </location>
</feature>
<keyword evidence="3" id="KW-1185">Reference proteome</keyword>
<protein>
    <recommendedName>
        <fullName evidence="4">ABC-2 type transporter domain-containing protein</fullName>
    </recommendedName>
</protein>
<keyword evidence="1" id="KW-0472">Membrane</keyword>
<evidence type="ECO:0008006" key="4">
    <source>
        <dbReference type="Google" id="ProtNLM"/>
    </source>
</evidence>
<evidence type="ECO:0000313" key="2">
    <source>
        <dbReference type="EMBL" id="ALB28165.1"/>
    </source>
</evidence>
<dbReference type="AlphaFoldDB" id="A0A0K2LA74"/>
<reference evidence="2 3" key="1">
    <citation type="submission" date="2015-08" db="EMBL/GenBank/DDBJ databases">
        <title>Genomic sequence of Lactobacillus heilongjiangensis DSM 28069, isolated from Chinese traditional pickle.</title>
        <authorList>
            <person name="Jiang X."/>
            <person name="Zheng B."/>
            <person name="Cheng H."/>
        </authorList>
    </citation>
    <scope>NUCLEOTIDE SEQUENCE [LARGE SCALE GENOMIC DNA]</scope>
    <source>
        <strain evidence="2 3">DSM 28069</strain>
    </source>
</reference>
<keyword evidence="1" id="KW-0812">Transmembrane</keyword>
<gene>
    <name evidence="2" type="ORF">JP39_01525</name>
</gene>